<dbReference type="Pfam" id="PF13432">
    <property type="entry name" value="TPR_16"/>
    <property type="match status" value="2"/>
</dbReference>
<gene>
    <name evidence="4" type="ORF">AM493_16940</name>
</gene>
<dbReference type="InterPro" id="IPR011990">
    <property type="entry name" value="TPR-like_helical_dom_sf"/>
</dbReference>
<dbReference type="SMART" id="SM00028">
    <property type="entry name" value="TPR"/>
    <property type="match status" value="4"/>
</dbReference>
<feature type="repeat" description="TPR" evidence="3">
    <location>
        <begin position="521"/>
        <end position="553"/>
    </location>
</feature>
<evidence type="ECO:0000256" key="3">
    <source>
        <dbReference type="PROSITE-ProRule" id="PRU00339"/>
    </source>
</evidence>
<keyword evidence="1" id="KW-0677">Repeat</keyword>
<dbReference type="STRING" id="1202724.AM493_16940"/>
<organism evidence="4 5">
    <name type="scientific">Flavobacterium akiainvivens</name>
    <dbReference type="NCBI Taxonomy" id="1202724"/>
    <lineage>
        <taxon>Bacteria</taxon>
        <taxon>Pseudomonadati</taxon>
        <taxon>Bacteroidota</taxon>
        <taxon>Flavobacteriia</taxon>
        <taxon>Flavobacteriales</taxon>
        <taxon>Flavobacteriaceae</taxon>
        <taxon>Flavobacterium</taxon>
    </lineage>
</organism>
<comment type="caution">
    <text evidence="4">The sequence shown here is derived from an EMBL/GenBank/DDBJ whole genome shotgun (WGS) entry which is preliminary data.</text>
</comment>
<dbReference type="EMBL" id="LIYD01000005">
    <property type="protein sequence ID" value="KOS08396.1"/>
    <property type="molecule type" value="Genomic_DNA"/>
</dbReference>
<name>A0A0M9VK37_9FLAO</name>
<proteinExistence type="predicted"/>
<keyword evidence="2 3" id="KW-0802">TPR repeat</keyword>
<reference evidence="4 5" key="1">
    <citation type="submission" date="2015-08" db="EMBL/GenBank/DDBJ databases">
        <title>Whole genome sequence of Flavobacterium akiainvivens IK-1T, from decaying Wikstroemia oahuensis, an endemic Hawaiian shrub.</title>
        <authorList>
            <person name="Wan X."/>
            <person name="Hou S."/>
            <person name="Saito J."/>
            <person name="Donachie S."/>
        </authorList>
    </citation>
    <scope>NUCLEOTIDE SEQUENCE [LARGE SCALE GENOMIC DNA]</scope>
    <source>
        <strain evidence="4 5">IK-1</strain>
    </source>
</reference>
<dbReference type="Proteomes" id="UP000037755">
    <property type="component" value="Unassembled WGS sequence"/>
</dbReference>
<evidence type="ECO:0008006" key="6">
    <source>
        <dbReference type="Google" id="ProtNLM"/>
    </source>
</evidence>
<dbReference type="AlphaFoldDB" id="A0A0M9VK37"/>
<keyword evidence="5" id="KW-1185">Reference proteome</keyword>
<dbReference type="PANTHER" id="PTHR44858">
    <property type="entry name" value="TETRATRICOPEPTIDE REPEAT PROTEIN 6"/>
    <property type="match status" value="1"/>
</dbReference>
<dbReference type="SUPFAM" id="SSF48452">
    <property type="entry name" value="TPR-like"/>
    <property type="match status" value="3"/>
</dbReference>
<accession>A0A0M9VK37</accession>
<evidence type="ECO:0000313" key="4">
    <source>
        <dbReference type="EMBL" id="KOS08396.1"/>
    </source>
</evidence>
<dbReference type="InterPro" id="IPR050498">
    <property type="entry name" value="Ycf3"/>
</dbReference>
<dbReference type="Gene3D" id="1.25.40.10">
    <property type="entry name" value="Tetratricopeptide repeat domain"/>
    <property type="match status" value="4"/>
</dbReference>
<dbReference type="PROSITE" id="PS50005">
    <property type="entry name" value="TPR"/>
    <property type="match status" value="1"/>
</dbReference>
<dbReference type="OrthoDB" id="638548at2"/>
<protein>
    <recommendedName>
        <fullName evidence="6">Tetratricopeptide repeat protein</fullName>
    </recommendedName>
</protein>
<dbReference type="PATRIC" id="fig|1202724.3.peg.3516"/>
<evidence type="ECO:0000256" key="2">
    <source>
        <dbReference type="ARBA" id="ARBA00022803"/>
    </source>
</evidence>
<sequence length="564" mass="63257">MKEFKLLGLSLVFVGAAHAQDAKDAKKAIDAEQYQKAKNTLKTLIASEPQEGKNYFLIGDIYLTQTETDSAAYYFNKGVAVKDNPEYNQIGLAHIALNKGDAAGAQAKFAAVEKDLRKRDVEQLIYMGKAYIYSDNPNYVKAIEYLNKALAKDEKSAEAFFYRGEANYRNKDSNAAFSDYRNAFNLDNTLLKAKLKLGVLKKNTKAAFPEAVADFNALLATNPNYGPAYRELAETYYLWGSMDRAKYAENTKQAIAFYEKYMQNTDYSLNSRMRHADFLVLAGDYKALEAEAKEMQKLDKVNPRILRYLSYSAYENGNYQESLDAMNKFIASVEPKRIIARDYLYRGLAQLALNVATDEEGNTTVVDQAKFDEAIADIKKAAATDIEITNEFGAIGQKLFKQKLYGPAAVVLGAATENPEGRNLFVDNFYYGFALYADYVTKPDDQKATYAESLVKADSAFAKVNELNPEFPEAFIYKAKVNQLVKTDEAYAKMASAYDSYIALIVAKGPADVEKNKKNLLEAYDNAGAYYVAKDKVKAKEYFTKSLELDPANEYAKQELDKLK</sequence>
<evidence type="ECO:0000256" key="1">
    <source>
        <dbReference type="ARBA" id="ARBA00022737"/>
    </source>
</evidence>
<evidence type="ECO:0000313" key="5">
    <source>
        <dbReference type="Proteomes" id="UP000037755"/>
    </source>
</evidence>
<dbReference type="InterPro" id="IPR019734">
    <property type="entry name" value="TPR_rpt"/>
</dbReference>
<dbReference type="PANTHER" id="PTHR44858:SF1">
    <property type="entry name" value="UDP-N-ACETYLGLUCOSAMINE--PEPTIDE N-ACETYLGLUCOSAMINYLTRANSFERASE SPINDLY-RELATED"/>
    <property type="match status" value="1"/>
</dbReference>
<dbReference type="RefSeq" id="WP_054410388.1">
    <property type="nucleotide sequence ID" value="NZ_FOYA01000011.1"/>
</dbReference>